<dbReference type="EMBL" id="BJFL01000013">
    <property type="protein sequence ID" value="GDY31244.1"/>
    <property type="molecule type" value="Genomic_DNA"/>
</dbReference>
<keyword evidence="2" id="KW-1185">Reference proteome</keyword>
<gene>
    <name evidence="1" type="ORF">GTS_28770</name>
</gene>
<evidence type="ECO:0000313" key="1">
    <source>
        <dbReference type="EMBL" id="GDY31244.1"/>
    </source>
</evidence>
<evidence type="ECO:0000313" key="2">
    <source>
        <dbReference type="Proteomes" id="UP000298860"/>
    </source>
</evidence>
<dbReference type="AlphaFoldDB" id="A0A4D4J6X2"/>
<dbReference type="RefSeq" id="WP_137814335.1">
    <property type="nucleotide sequence ID" value="NZ_BJFL01000013.1"/>
</dbReference>
<reference evidence="2" key="1">
    <citation type="submission" date="2019-04" db="EMBL/GenBank/DDBJ databases">
        <title>Draft genome sequence of Pseudonocardiaceae bacterium SL3-2-4.</title>
        <authorList>
            <person name="Ningsih F."/>
            <person name="Yokota A."/>
            <person name="Sakai Y."/>
            <person name="Nanatani K."/>
            <person name="Yabe S."/>
            <person name="Oetari A."/>
            <person name="Sjamsuridzal W."/>
        </authorList>
    </citation>
    <scope>NUCLEOTIDE SEQUENCE [LARGE SCALE GENOMIC DNA]</scope>
    <source>
        <strain evidence="2">SL3-2-4</strain>
    </source>
</reference>
<name>A0A4D4J6X2_9PSEU</name>
<dbReference type="OrthoDB" id="3579062at2"/>
<protein>
    <submittedName>
        <fullName evidence="1">Antitoxin VapB33</fullName>
    </submittedName>
</protein>
<accession>A0A4D4J6X2</accession>
<organism evidence="1 2">
    <name type="scientific">Gandjariella thermophila</name>
    <dbReference type="NCBI Taxonomy" id="1931992"/>
    <lineage>
        <taxon>Bacteria</taxon>
        <taxon>Bacillati</taxon>
        <taxon>Actinomycetota</taxon>
        <taxon>Actinomycetes</taxon>
        <taxon>Pseudonocardiales</taxon>
        <taxon>Pseudonocardiaceae</taxon>
        <taxon>Gandjariella</taxon>
    </lineage>
</organism>
<sequence length="86" mass="9871">MRTTLTLDDDVARLVEDAVHRERRPMKQVVNDALRRALAPRASREQPYRLTPHESAVRPGFDLSGFNRLADELADEAIMDRARRTS</sequence>
<proteinExistence type="predicted"/>
<dbReference type="Proteomes" id="UP000298860">
    <property type="component" value="Unassembled WGS sequence"/>
</dbReference>
<comment type="caution">
    <text evidence="1">The sequence shown here is derived from an EMBL/GenBank/DDBJ whole genome shotgun (WGS) entry which is preliminary data.</text>
</comment>